<keyword evidence="3" id="KW-0804">Transcription</keyword>
<dbReference type="PANTHER" id="PTHR46796">
    <property type="entry name" value="HTH-TYPE TRANSCRIPTIONAL ACTIVATOR RHAS-RELATED"/>
    <property type="match status" value="1"/>
</dbReference>
<evidence type="ECO:0000313" key="5">
    <source>
        <dbReference type="EMBL" id="TBL78493.1"/>
    </source>
</evidence>
<evidence type="ECO:0000313" key="6">
    <source>
        <dbReference type="Proteomes" id="UP000293142"/>
    </source>
</evidence>
<evidence type="ECO:0000256" key="2">
    <source>
        <dbReference type="ARBA" id="ARBA00023125"/>
    </source>
</evidence>
<evidence type="ECO:0000259" key="4">
    <source>
        <dbReference type="PROSITE" id="PS01124"/>
    </source>
</evidence>
<feature type="domain" description="HTH araC/xylS-type" evidence="4">
    <location>
        <begin position="175"/>
        <end position="281"/>
    </location>
</feature>
<dbReference type="Pfam" id="PF12833">
    <property type="entry name" value="HTH_18"/>
    <property type="match status" value="1"/>
</dbReference>
<keyword evidence="2" id="KW-0238">DNA-binding</keyword>
<keyword evidence="1" id="KW-0805">Transcription regulation</keyword>
<dbReference type="OrthoDB" id="323290at2"/>
<evidence type="ECO:0000256" key="1">
    <source>
        <dbReference type="ARBA" id="ARBA00023015"/>
    </source>
</evidence>
<dbReference type="PROSITE" id="PS01124">
    <property type="entry name" value="HTH_ARAC_FAMILY_2"/>
    <property type="match status" value="1"/>
</dbReference>
<dbReference type="AlphaFoldDB" id="A0A4Q9DQ32"/>
<dbReference type="InterPro" id="IPR050204">
    <property type="entry name" value="AraC_XylS_family_regulators"/>
</dbReference>
<dbReference type="InterPro" id="IPR046532">
    <property type="entry name" value="DUF6597"/>
</dbReference>
<dbReference type="GO" id="GO:0003700">
    <property type="term" value="F:DNA-binding transcription factor activity"/>
    <property type="evidence" value="ECO:0007669"/>
    <property type="project" value="InterPro"/>
</dbReference>
<dbReference type="RefSeq" id="WP_131013852.1">
    <property type="nucleotide sequence ID" value="NZ_SIRE01000009.1"/>
</dbReference>
<dbReference type="SMART" id="SM00342">
    <property type="entry name" value="HTH_ARAC"/>
    <property type="match status" value="1"/>
</dbReference>
<dbReference type="Pfam" id="PF20240">
    <property type="entry name" value="DUF6597"/>
    <property type="match status" value="1"/>
</dbReference>
<name>A0A4Q9DQ32_9BACL</name>
<dbReference type="PANTHER" id="PTHR46796:SF13">
    <property type="entry name" value="HTH-TYPE TRANSCRIPTIONAL ACTIVATOR RHAS"/>
    <property type="match status" value="1"/>
</dbReference>
<dbReference type="EMBL" id="SIRE01000009">
    <property type="protein sequence ID" value="TBL78493.1"/>
    <property type="molecule type" value="Genomic_DNA"/>
</dbReference>
<dbReference type="Proteomes" id="UP000293142">
    <property type="component" value="Unassembled WGS sequence"/>
</dbReference>
<reference evidence="5 6" key="1">
    <citation type="submission" date="2019-02" db="EMBL/GenBank/DDBJ databases">
        <title>Paenibacillus sp. nov., isolated from surface-sterilized tissue of Thalictrum simplex L.</title>
        <authorList>
            <person name="Tuo L."/>
        </authorList>
    </citation>
    <scope>NUCLEOTIDE SEQUENCE [LARGE SCALE GENOMIC DNA]</scope>
    <source>
        <strain evidence="5 6">N2SHLJ1</strain>
    </source>
</reference>
<comment type="caution">
    <text evidence="5">The sequence shown here is derived from an EMBL/GenBank/DDBJ whole genome shotgun (WGS) entry which is preliminary data.</text>
</comment>
<sequence>MMNPSLHLLYRPIQANGRVASHRYIEILPSPELRPYVACYWSSEPRFPPDLSADAADITVVDRVLPDGCTDIIFEQNLRDHHYQIRYCGMFDHPFLLRYDTERPVRSFGVRFFPGGSYSFIRASMAEFSNRHQDLDGIWPGIAGQIGERIMEAATLDAKVQVMERFLLTIAMKNEMAADHLTANLLHRIFAAMGNVKVRELAEKEVVSARQLNRKFIERIGFSPKTFCDIVRFQTLVCDLNVNREADMRMLALERGFFDQAHMIHDFKRFYGETPLIAAREYRRMSDFYNPARK</sequence>
<dbReference type="InterPro" id="IPR018060">
    <property type="entry name" value="HTH_AraC"/>
</dbReference>
<organism evidence="5 6">
    <name type="scientific">Paenibacillus thalictri</name>
    <dbReference type="NCBI Taxonomy" id="2527873"/>
    <lineage>
        <taxon>Bacteria</taxon>
        <taxon>Bacillati</taxon>
        <taxon>Bacillota</taxon>
        <taxon>Bacilli</taxon>
        <taxon>Bacillales</taxon>
        <taxon>Paenibacillaceae</taxon>
        <taxon>Paenibacillus</taxon>
    </lineage>
</organism>
<evidence type="ECO:0000256" key="3">
    <source>
        <dbReference type="ARBA" id="ARBA00023163"/>
    </source>
</evidence>
<proteinExistence type="predicted"/>
<dbReference type="Gene3D" id="1.10.10.60">
    <property type="entry name" value="Homeodomain-like"/>
    <property type="match status" value="1"/>
</dbReference>
<accession>A0A4Q9DQ32</accession>
<keyword evidence="6" id="KW-1185">Reference proteome</keyword>
<gene>
    <name evidence="5" type="ORF">EYB31_13370</name>
</gene>
<dbReference type="GO" id="GO:0043565">
    <property type="term" value="F:sequence-specific DNA binding"/>
    <property type="evidence" value="ECO:0007669"/>
    <property type="project" value="InterPro"/>
</dbReference>
<protein>
    <submittedName>
        <fullName evidence="5">AraC family transcriptional regulator</fullName>
    </submittedName>
</protein>